<dbReference type="AlphaFoldDB" id="A0AA39G8F1"/>
<dbReference type="PANTHER" id="PTHR13891:SF1">
    <property type="entry name" value="CYTOCHROME C OXIDASE ASSEMBLY FACTOR 7"/>
    <property type="match status" value="1"/>
</dbReference>
<comment type="caution">
    <text evidence="3">The sequence shown here is derived from an EMBL/GenBank/DDBJ whole genome shotgun (WGS) entry which is preliminary data.</text>
</comment>
<dbReference type="PANTHER" id="PTHR13891">
    <property type="entry name" value="CYTOCHROME C OXIDASE ASSEMBLY FACTOR 7"/>
    <property type="match status" value="1"/>
</dbReference>
<dbReference type="InterPro" id="IPR040239">
    <property type="entry name" value="HcpB-like"/>
</dbReference>
<dbReference type="SMART" id="SM00671">
    <property type="entry name" value="SEL1"/>
    <property type="match status" value="4"/>
</dbReference>
<dbReference type="Pfam" id="PF08238">
    <property type="entry name" value="Sel1"/>
    <property type="match status" value="4"/>
</dbReference>
<dbReference type="SUPFAM" id="SSF81901">
    <property type="entry name" value="HCP-like"/>
    <property type="match status" value="1"/>
</dbReference>
<dbReference type="Proteomes" id="UP001168972">
    <property type="component" value="Unassembled WGS sequence"/>
</dbReference>
<keyword evidence="4" id="KW-1185">Reference proteome</keyword>
<dbReference type="Gene3D" id="1.25.40.10">
    <property type="entry name" value="Tetratricopeptide repeat domain"/>
    <property type="match status" value="2"/>
</dbReference>
<organism evidence="3 4">
    <name type="scientific">Microctonus hyperodae</name>
    <name type="common">Parasitoid wasp</name>
    <dbReference type="NCBI Taxonomy" id="165561"/>
    <lineage>
        <taxon>Eukaryota</taxon>
        <taxon>Metazoa</taxon>
        <taxon>Ecdysozoa</taxon>
        <taxon>Arthropoda</taxon>
        <taxon>Hexapoda</taxon>
        <taxon>Insecta</taxon>
        <taxon>Pterygota</taxon>
        <taxon>Neoptera</taxon>
        <taxon>Endopterygota</taxon>
        <taxon>Hymenoptera</taxon>
        <taxon>Apocrita</taxon>
        <taxon>Ichneumonoidea</taxon>
        <taxon>Braconidae</taxon>
        <taxon>Euphorinae</taxon>
        <taxon>Microctonus</taxon>
    </lineage>
</organism>
<evidence type="ECO:0000313" key="4">
    <source>
        <dbReference type="Proteomes" id="UP001168972"/>
    </source>
</evidence>
<dbReference type="InterPro" id="IPR006597">
    <property type="entry name" value="Sel1-like"/>
</dbReference>
<keyword evidence="2" id="KW-0677">Repeat</keyword>
<reference evidence="3" key="2">
    <citation type="submission" date="2023-03" db="EMBL/GenBank/DDBJ databases">
        <authorList>
            <person name="Inwood S.N."/>
            <person name="Skelly J.G."/>
            <person name="Guhlin J."/>
            <person name="Harrop T.W.R."/>
            <person name="Goldson S.G."/>
            <person name="Dearden P.K."/>
        </authorList>
    </citation>
    <scope>NUCLEOTIDE SEQUENCE</scope>
    <source>
        <strain evidence="3">Lincoln</strain>
        <tissue evidence="3">Whole body</tissue>
    </source>
</reference>
<protein>
    <submittedName>
        <fullName evidence="3">Uncharacterized protein</fullName>
    </submittedName>
</protein>
<dbReference type="EMBL" id="JAQQBR010000001">
    <property type="protein sequence ID" value="KAK0183231.1"/>
    <property type="molecule type" value="Genomic_DNA"/>
</dbReference>
<gene>
    <name evidence="3" type="ORF">PV327_001292</name>
</gene>
<sequence>MTFNFKNEEDVQEYLKNIYTEYKFGCEKEKNGNACHLLGDYMEGIKLDYKTAADIYKANCDDRNWPRSCAKFGGYKAVGRGCDLDMNSAYEYMKKGCNLGDARGCTKAGVMAISPSSKYEEDRSTEISNGLNMLKKSCYEYDQEQGCFYLSTIYLGALKSEVEPNLLEAYKLSLKSCEMGNPYACSNVSQMHARGEGAQKNQSLADIFKQRANELYREIKEAQKQLEFGQGIKT</sequence>
<evidence type="ECO:0000256" key="1">
    <source>
        <dbReference type="ARBA" id="ARBA00008486"/>
    </source>
</evidence>
<evidence type="ECO:0000256" key="2">
    <source>
        <dbReference type="ARBA" id="ARBA00022737"/>
    </source>
</evidence>
<dbReference type="InterPro" id="IPR011990">
    <property type="entry name" value="TPR-like_helical_dom_sf"/>
</dbReference>
<accession>A0AA39G8F1</accession>
<dbReference type="GO" id="GO:0005758">
    <property type="term" value="C:mitochondrial intermembrane space"/>
    <property type="evidence" value="ECO:0007669"/>
    <property type="project" value="TreeGrafter"/>
</dbReference>
<proteinExistence type="inferred from homology"/>
<comment type="similarity">
    <text evidence="1">Belongs to the hcp beta-lactamase family.</text>
</comment>
<name>A0AA39G8F1_MICHY</name>
<evidence type="ECO:0000313" key="3">
    <source>
        <dbReference type="EMBL" id="KAK0183231.1"/>
    </source>
</evidence>
<reference evidence="3" key="1">
    <citation type="journal article" date="2023" name="bioRxiv">
        <title>Scaffold-level genome assemblies of two parasitoid biocontrol wasps reveal the parthenogenesis mechanism and an associated novel virus.</title>
        <authorList>
            <person name="Inwood S."/>
            <person name="Skelly J."/>
            <person name="Guhlin J."/>
            <person name="Harrop T."/>
            <person name="Goldson S."/>
            <person name="Dearden P."/>
        </authorList>
    </citation>
    <scope>NUCLEOTIDE SEQUENCE</scope>
    <source>
        <strain evidence="3">Lincoln</strain>
        <tissue evidence="3">Whole body</tissue>
    </source>
</reference>